<feature type="region of interest" description="Disordered" evidence="1">
    <location>
        <begin position="46"/>
        <end position="68"/>
    </location>
</feature>
<evidence type="ECO:0000256" key="1">
    <source>
        <dbReference type="SAM" id="MobiDB-lite"/>
    </source>
</evidence>
<evidence type="ECO:0000313" key="3">
    <source>
        <dbReference type="EMBL" id="PIC34431.1"/>
    </source>
</evidence>
<dbReference type="OrthoDB" id="5903611at2759"/>
<dbReference type="Proteomes" id="UP000230233">
    <property type="component" value="Chromosome IV"/>
</dbReference>
<name>A0A2G5U504_9PELO</name>
<dbReference type="EMBL" id="PDUG01000004">
    <property type="protein sequence ID" value="PIC34431.1"/>
    <property type="molecule type" value="Genomic_DNA"/>
</dbReference>
<gene>
    <name evidence="3" type="primary">Cni-T12A7.10</name>
    <name evidence="3" type="synonym">Cnig_chr_IV.g14081</name>
    <name evidence="3" type="ORF">B9Z55_014081</name>
</gene>
<evidence type="ECO:0000256" key="2">
    <source>
        <dbReference type="SAM" id="SignalP"/>
    </source>
</evidence>
<keyword evidence="2" id="KW-0732">Signal</keyword>
<evidence type="ECO:0000313" key="4">
    <source>
        <dbReference type="Proteomes" id="UP000230233"/>
    </source>
</evidence>
<accession>A0A2G5U504</accession>
<keyword evidence="4" id="KW-1185">Reference proteome</keyword>
<feature type="chain" id="PRO_5013935858" evidence="2">
    <location>
        <begin position="34"/>
        <end position="108"/>
    </location>
</feature>
<protein>
    <submittedName>
        <fullName evidence="3">Uncharacterized protein</fullName>
    </submittedName>
</protein>
<sequence length="108" mass="12110">MGIIKLSFAGINSAMRIRIPLIFLLAMALQMEACIIPPCPGDDSPFPNFKVNRPTTKNPRGSGINGHDNKCNSDDDCRHPMMELEVPYCKNGVCKNYQWNPKPSGWHH</sequence>
<organism evidence="3 4">
    <name type="scientific">Caenorhabditis nigoni</name>
    <dbReference type="NCBI Taxonomy" id="1611254"/>
    <lineage>
        <taxon>Eukaryota</taxon>
        <taxon>Metazoa</taxon>
        <taxon>Ecdysozoa</taxon>
        <taxon>Nematoda</taxon>
        <taxon>Chromadorea</taxon>
        <taxon>Rhabditida</taxon>
        <taxon>Rhabditina</taxon>
        <taxon>Rhabditomorpha</taxon>
        <taxon>Rhabditoidea</taxon>
        <taxon>Rhabditidae</taxon>
        <taxon>Peloderinae</taxon>
        <taxon>Caenorhabditis</taxon>
    </lineage>
</organism>
<proteinExistence type="predicted"/>
<feature type="signal peptide" evidence="2">
    <location>
        <begin position="1"/>
        <end position="33"/>
    </location>
</feature>
<reference evidence="4" key="1">
    <citation type="submission" date="2017-10" db="EMBL/GenBank/DDBJ databases">
        <title>Rapid genome shrinkage in a self-fertile nematode reveals novel sperm competition proteins.</title>
        <authorList>
            <person name="Yin D."/>
            <person name="Schwarz E.M."/>
            <person name="Thomas C.G."/>
            <person name="Felde R.L."/>
            <person name="Korf I.F."/>
            <person name="Cutter A.D."/>
            <person name="Schartner C.M."/>
            <person name="Ralston E.J."/>
            <person name="Meyer B.J."/>
            <person name="Haag E.S."/>
        </authorList>
    </citation>
    <scope>NUCLEOTIDE SEQUENCE [LARGE SCALE GENOMIC DNA]</scope>
    <source>
        <strain evidence="4">JU1422</strain>
    </source>
</reference>
<comment type="caution">
    <text evidence="3">The sequence shown here is derived from an EMBL/GenBank/DDBJ whole genome shotgun (WGS) entry which is preliminary data.</text>
</comment>
<dbReference type="AlphaFoldDB" id="A0A2G5U504"/>